<reference evidence="1 2" key="1">
    <citation type="journal article" date="2023" name="Plants (Basel)">
        <title>Bridging the Gap: Combining Genomics and Transcriptomics Approaches to Understand Stylosanthes scabra, an Orphan Legume from the Brazilian Caatinga.</title>
        <authorList>
            <person name="Ferreira-Neto J.R.C."/>
            <person name="da Silva M.D."/>
            <person name="Binneck E."/>
            <person name="de Melo N.F."/>
            <person name="da Silva R.H."/>
            <person name="de Melo A.L.T.M."/>
            <person name="Pandolfi V."/>
            <person name="Bustamante F.O."/>
            <person name="Brasileiro-Vidal A.C."/>
            <person name="Benko-Iseppon A.M."/>
        </authorList>
    </citation>
    <scope>NUCLEOTIDE SEQUENCE [LARGE SCALE GENOMIC DNA]</scope>
    <source>
        <tissue evidence="1">Leaves</tissue>
    </source>
</reference>
<dbReference type="EMBL" id="JASCZI010241682">
    <property type="protein sequence ID" value="MED6204675.1"/>
    <property type="molecule type" value="Genomic_DNA"/>
</dbReference>
<dbReference type="Proteomes" id="UP001341840">
    <property type="component" value="Unassembled WGS sequence"/>
</dbReference>
<organism evidence="1 2">
    <name type="scientific">Stylosanthes scabra</name>
    <dbReference type="NCBI Taxonomy" id="79078"/>
    <lineage>
        <taxon>Eukaryota</taxon>
        <taxon>Viridiplantae</taxon>
        <taxon>Streptophyta</taxon>
        <taxon>Embryophyta</taxon>
        <taxon>Tracheophyta</taxon>
        <taxon>Spermatophyta</taxon>
        <taxon>Magnoliopsida</taxon>
        <taxon>eudicotyledons</taxon>
        <taxon>Gunneridae</taxon>
        <taxon>Pentapetalae</taxon>
        <taxon>rosids</taxon>
        <taxon>fabids</taxon>
        <taxon>Fabales</taxon>
        <taxon>Fabaceae</taxon>
        <taxon>Papilionoideae</taxon>
        <taxon>50 kb inversion clade</taxon>
        <taxon>dalbergioids sensu lato</taxon>
        <taxon>Dalbergieae</taxon>
        <taxon>Pterocarpus clade</taxon>
        <taxon>Stylosanthes</taxon>
    </lineage>
</organism>
<comment type="caution">
    <text evidence="1">The sequence shown here is derived from an EMBL/GenBank/DDBJ whole genome shotgun (WGS) entry which is preliminary data.</text>
</comment>
<keyword evidence="2" id="KW-1185">Reference proteome</keyword>
<evidence type="ECO:0000313" key="1">
    <source>
        <dbReference type="EMBL" id="MED6204675.1"/>
    </source>
</evidence>
<sequence>MSMSMSLAGLLFFTSLKDKPIEYLNMPLMVMTPSISYLCHSSFKNPSRRELLFLSPNQWRLRHLRRRDAGDAKFIAVLPSNRVRVPFFLTASAFDFHGFFSAERERIEAIEALDSEVSNFDFHGLPTPLPPSLQGLLDIRGSKEFFTFLESIEALVIAKFLSLMYSYLNISISRNIVPDEIKGREIHHSFPMTLFSLHVKMNTISLTRVNYYMDGRLLEEHGIVSANQCVVGKDSCYLANNFLGGSSRRAICIWPNYLSSSILALQWKK</sequence>
<protein>
    <submittedName>
        <fullName evidence="1">Uncharacterized protein</fullName>
    </submittedName>
</protein>
<accession>A0ABU6Y4I1</accession>
<name>A0ABU6Y4I1_9FABA</name>
<gene>
    <name evidence="1" type="ORF">PIB30_011090</name>
</gene>
<proteinExistence type="predicted"/>
<evidence type="ECO:0000313" key="2">
    <source>
        <dbReference type="Proteomes" id="UP001341840"/>
    </source>
</evidence>